<evidence type="ECO:0000313" key="1">
    <source>
        <dbReference type="EMBL" id="GAG32476.1"/>
    </source>
</evidence>
<proteinExistence type="predicted"/>
<comment type="caution">
    <text evidence="1">The sequence shown here is derived from an EMBL/GenBank/DDBJ whole genome shotgun (WGS) entry which is preliminary data.</text>
</comment>
<feature type="non-terminal residue" evidence="1">
    <location>
        <position position="1"/>
    </location>
</feature>
<dbReference type="EMBL" id="BARS01048064">
    <property type="protein sequence ID" value="GAG32476.1"/>
    <property type="molecule type" value="Genomic_DNA"/>
</dbReference>
<reference evidence="1" key="1">
    <citation type="journal article" date="2014" name="Front. Microbiol.">
        <title>High frequency of phylogenetically diverse reductive dehalogenase-homologous genes in deep subseafloor sedimentary metagenomes.</title>
        <authorList>
            <person name="Kawai M."/>
            <person name="Futagami T."/>
            <person name="Toyoda A."/>
            <person name="Takaki Y."/>
            <person name="Nishi S."/>
            <person name="Hori S."/>
            <person name="Arai W."/>
            <person name="Tsubouchi T."/>
            <person name="Morono Y."/>
            <person name="Uchiyama I."/>
            <person name="Ito T."/>
            <person name="Fujiyama A."/>
            <person name="Inagaki F."/>
            <person name="Takami H."/>
        </authorList>
    </citation>
    <scope>NUCLEOTIDE SEQUENCE</scope>
    <source>
        <strain evidence="1">Expedition CK06-06</strain>
    </source>
</reference>
<sequence length="31" mass="3361">ELAGAGFRIGLSFVPRGPARAVGMRTRWAFL</sequence>
<organism evidence="1">
    <name type="scientific">marine sediment metagenome</name>
    <dbReference type="NCBI Taxonomy" id="412755"/>
    <lineage>
        <taxon>unclassified sequences</taxon>
        <taxon>metagenomes</taxon>
        <taxon>ecological metagenomes</taxon>
    </lineage>
</organism>
<name>X0Y6J7_9ZZZZ</name>
<protein>
    <submittedName>
        <fullName evidence="1">Uncharacterized protein</fullName>
    </submittedName>
</protein>
<accession>X0Y6J7</accession>
<gene>
    <name evidence="1" type="ORF">S01H1_72109</name>
</gene>
<dbReference type="AlphaFoldDB" id="X0Y6J7"/>